<feature type="domain" description="EF-hand" evidence="7">
    <location>
        <begin position="147"/>
        <end position="182"/>
    </location>
</feature>
<evidence type="ECO:0000256" key="4">
    <source>
        <dbReference type="ARBA" id="ARBA00022737"/>
    </source>
</evidence>
<comment type="caution">
    <text evidence="8">The sequence shown here is derived from an EMBL/GenBank/DDBJ whole genome shotgun (WGS) entry which is preliminary data.</text>
</comment>
<evidence type="ECO:0000256" key="3">
    <source>
        <dbReference type="ARBA" id="ARBA00022723"/>
    </source>
</evidence>
<dbReference type="PANTHER" id="PTHR23055">
    <property type="entry name" value="CALCIUM BINDING PROTEINS"/>
    <property type="match status" value="1"/>
</dbReference>
<proteinExistence type="inferred from homology"/>
<name>A0A813Q2Q1_9BILA</name>
<evidence type="ECO:0000313" key="8">
    <source>
        <dbReference type="EMBL" id="CAF0761121.1"/>
    </source>
</evidence>
<organism evidence="8 9">
    <name type="scientific">Brachionus calyciflorus</name>
    <dbReference type="NCBI Taxonomy" id="104777"/>
    <lineage>
        <taxon>Eukaryota</taxon>
        <taxon>Metazoa</taxon>
        <taxon>Spiralia</taxon>
        <taxon>Gnathifera</taxon>
        <taxon>Rotifera</taxon>
        <taxon>Eurotatoria</taxon>
        <taxon>Monogononta</taxon>
        <taxon>Pseudotrocha</taxon>
        <taxon>Ploima</taxon>
        <taxon>Brachionidae</taxon>
        <taxon>Brachionus</taxon>
    </lineage>
</organism>
<dbReference type="InterPro" id="IPR018247">
    <property type="entry name" value="EF_Hand_1_Ca_BS"/>
</dbReference>
<dbReference type="Pfam" id="PF13499">
    <property type="entry name" value="EF-hand_7"/>
    <property type="match status" value="1"/>
</dbReference>
<dbReference type="PROSITE" id="PS00018">
    <property type="entry name" value="EF_HAND_1"/>
    <property type="match status" value="3"/>
</dbReference>
<dbReference type="PRINTS" id="PR00450">
    <property type="entry name" value="RECOVERIN"/>
</dbReference>
<feature type="domain" description="EF-hand" evidence="7">
    <location>
        <begin position="65"/>
        <end position="100"/>
    </location>
</feature>
<dbReference type="Gene3D" id="1.10.238.10">
    <property type="entry name" value="EF-hand"/>
    <property type="match status" value="2"/>
</dbReference>
<evidence type="ECO:0000256" key="6">
    <source>
        <dbReference type="ARBA" id="ARBA00023288"/>
    </source>
</evidence>
<dbReference type="PROSITE" id="PS50222">
    <property type="entry name" value="EF_HAND_2"/>
    <property type="match status" value="3"/>
</dbReference>
<dbReference type="CDD" id="cd00051">
    <property type="entry name" value="EFh"/>
    <property type="match status" value="2"/>
</dbReference>
<sequence>MGNKKSTPKNYLSEKDLMFLEANTKFNREKIIQWHDAFLVDCPNGKLDKKLFVKLYTQLEPAEGKADKYAEFVFKAFDVDHSGYIDFTEFLLAFNIRSKGKIEERLSWTFNLYDLDNNGQIDKKELKKMFEVLFTMLNVNKKDERYNVDKRVDEVIKKYDVSGDKKLSHDEFVQGVKNDEPLQRLLLDHQLD</sequence>
<evidence type="ECO:0000313" key="9">
    <source>
        <dbReference type="Proteomes" id="UP000663879"/>
    </source>
</evidence>
<evidence type="ECO:0000256" key="5">
    <source>
        <dbReference type="ARBA" id="ARBA00022837"/>
    </source>
</evidence>
<keyword evidence="4" id="KW-0677">Repeat</keyword>
<accession>A0A813Q2Q1</accession>
<dbReference type="GO" id="GO:0005509">
    <property type="term" value="F:calcium ion binding"/>
    <property type="evidence" value="ECO:0007669"/>
    <property type="project" value="InterPro"/>
</dbReference>
<dbReference type="PANTHER" id="PTHR23055:SF178">
    <property type="entry name" value="NEUROCALCIN HOMOLOG"/>
    <property type="match status" value="1"/>
</dbReference>
<keyword evidence="6" id="KW-0449">Lipoprotein</keyword>
<keyword evidence="2" id="KW-0519">Myristate</keyword>
<dbReference type="SMART" id="SM00054">
    <property type="entry name" value="EFh"/>
    <property type="match status" value="3"/>
</dbReference>
<dbReference type="Proteomes" id="UP000663879">
    <property type="component" value="Unassembled WGS sequence"/>
</dbReference>
<dbReference type="EMBL" id="CAJNOC010000433">
    <property type="protein sequence ID" value="CAF0761121.1"/>
    <property type="molecule type" value="Genomic_DNA"/>
</dbReference>
<gene>
    <name evidence="8" type="ORF">OXX778_LOCUS4436</name>
</gene>
<protein>
    <recommendedName>
        <fullName evidence="7">EF-hand domain-containing protein</fullName>
    </recommendedName>
</protein>
<dbReference type="AlphaFoldDB" id="A0A813Q2Q1"/>
<reference evidence="8" key="1">
    <citation type="submission" date="2021-02" db="EMBL/GenBank/DDBJ databases">
        <authorList>
            <person name="Nowell W R."/>
        </authorList>
    </citation>
    <scope>NUCLEOTIDE SEQUENCE</scope>
    <source>
        <strain evidence="8">Ploen Becks lab</strain>
    </source>
</reference>
<dbReference type="InterPro" id="IPR002048">
    <property type="entry name" value="EF_hand_dom"/>
</dbReference>
<dbReference type="InterPro" id="IPR028846">
    <property type="entry name" value="Recoverin"/>
</dbReference>
<keyword evidence="5" id="KW-0106">Calcium</keyword>
<keyword evidence="9" id="KW-1185">Reference proteome</keyword>
<dbReference type="Pfam" id="PF00036">
    <property type="entry name" value="EF-hand_1"/>
    <property type="match status" value="1"/>
</dbReference>
<dbReference type="InterPro" id="IPR011992">
    <property type="entry name" value="EF-hand-dom_pair"/>
</dbReference>
<dbReference type="FunFam" id="1.10.238.10:FF:000083">
    <property type="entry name" value="guanylyl cyclase-activating protein 1"/>
    <property type="match status" value="1"/>
</dbReference>
<evidence type="ECO:0000256" key="2">
    <source>
        <dbReference type="ARBA" id="ARBA00022707"/>
    </source>
</evidence>
<dbReference type="SUPFAM" id="SSF47473">
    <property type="entry name" value="EF-hand"/>
    <property type="match status" value="1"/>
</dbReference>
<evidence type="ECO:0000256" key="1">
    <source>
        <dbReference type="ARBA" id="ARBA00006049"/>
    </source>
</evidence>
<dbReference type="OrthoDB" id="9994167at2759"/>
<keyword evidence="3" id="KW-0479">Metal-binding</keyword>
<comment type="similarity">
    <text evidence="1">Belongs to the recoverin family.</text>
</comment>
<evidence type="ECO:0000259" key="7">
    <source>
        <dbReference type="PROSITE" id="PS50222"/>
    </source>
</evidence>
<feature type="domain" description="EF-hand" evidence="7">
    <location>
        <begin position="101"/>
        <end position="136"/>
    </location>
</feature>